<reference evidence="1" key="1">
    <citation type="submission" date="2020-08" db="EMBL/GenBank/DDBJ databases">
        <title>Genome public.</title>
        <authorList>
            <person name="Liu C."/>
            <person name="Sun Q."/>
        </authorList>
    </citation>
    <scope>NUCLEOTIDE SEQUENCE</scope>
    <source>
        <strain evidence="1">NSJ-32</strain>
    </source>
</reference>
<name>A0A926DTL8_9FIRM</name>
<evidence type="ECO:0000313" key="1">
    <source>
        <dbReference type="EMBL" id="MBC8543504.1"/>
    </source>
</evidence>
<proteinExistence type="predicted"/>
<protein>
    <submittedName>
        <fullName evidence="1">Uncharacterized protein</fullName>
    </submittedName>
</protein>
<dbReference type="Proteomes" id="UP000657006">
    <property type="component" value="Unassembled WGS sequence"/>
</dbReference>
<dbReference type="EMBL" id="JACRSQ010000010">
    <property type="protein sequence ID" value="MBC8543504.1"/>
    <property type="molecule type" value="Genomic_DNA"/>
</dbReference>
<keyword evidence="2" id="KW-1185">Reference proteome</keyword>
<accession>A0A926DTL8</accession>
<gene>
    <name evidence="1" type="ORF">H8730_08105</name>
</gene>
<dbReference type="RefSeq" id="WP_177720040.1">
    <property type="nucleotide sequence ID" value="NZ_JACRSQ010000010.1"/>
</dbReference>
<evidence type="ECO:0000313" key="2">
    <source>
        <dbReference type="Proteomes" id="UP000657006"/>
    </source>
</evidence>
<comment type="caution">
    <text evidence="1">The sequence shown here is derived from an EMBL/GenBank/DDBJ whole genome shotgun (WGS) entry which is preliminary data.</text>
</comment>
<dbReference type="AlphaFoldDB" id="A0A926DTL8"/>
<organism evidence="1 2">
    <name type="scientific">Bianquea renquensis</name>
    <dbReference type="NCBI Taxonomy" id="2763661"/>
    <lineage>
        <taxon>Bacteria</taxon>
        <taxon>Bacillati</taxon>
        <taxon>Bacillota</taxon>
        <taxon>Clostridia</taxon>
        <taxon>Eubacteriales</taxon>
        <taxon>Bianqueaceae</taxon>
        <taxon>Bianquea</taxon>
    </lineage>
</organism>
<sequence length="230" mass="25958">MEQDNFSRWRNKKVMVSGKKRTALGRMEIFLPRGGQPGRCYYSDETEHGLGPGPVRLSFAFGDAFAYQNGPLESEQLLFGSLNVFEESEYIPGMPPVDIGAILFQDRGTFKVGIRLASSIPQKQIVIYWWAETLEELEPEEKDTPTEAATEEFFIENAPKFLRKGMKYQFQCALPKGYDGPVHWKVLGQGGGSIDHNGMYTAPNVQGVFQIEASLDDQEKKTTVYIMIKE</sequence>